<reference evidence="4" key="1">
    <citation type="submission" date="2020-05" db="EMBL/GenBank/DDBJ databases">
        <authorList>
            <person name="Chiriac C."/>
            <person name="Salcher M."/>
            <person name="Ghai R."/>
            <person name="Kavagutti S V."/>
        </authorList>
    </citation>
    <scope>NUCLEOTIDE SEQUENCE</scope>
</reference>
<keyword evidence="1" id="KW-0472">Membrane</keyword>
<evidence type="ECO:0000313" key="7">
    <source>
        <dbReference type="EMBL" id="CAB4218051.1"/>
    </source>
</evidence>
<feature type="transmembrane region" description="Helical" evidence="1">
    <location>
        <begin position="6"/>
        <end position="22"/>
    </location>
</feature>
<gene>
    <name evidence="4" type="ORF">UFOVP1001_35</name>
    <name evidence="5" type="ORF">UFOVP1338_41</name>
    <name evidence="6" type="ORF">UFOVP1447_36</name>
    <name evidence="7" type="ORF">UFOVP1599_32</name>
    <name evidence="2" type="ORF">UFOVP827_32</name>
    <name evidence="3" type="ORF">UFOVP916_11</name>
</gene>
<dbReference type="EMBL" id="LR796778">
    <property type="protein sequence ID" value="CAB4165313.1"/>
    <property type="molecule type" value="Genomic_DNA"/>
</dbReference>
<keyword evidence="1" id="KW-1133">Transmembrane helix</keyword>
<dbReference type="EMBL" id="LR797462">
    <property type="protein sequence ID" value="CAB4218051.1"/>
    <property type="molecule type" value="Genomic_DNA"/>
</dbReference>
<accession>A0A6J5PZK1</accession>
<evidence type="ECO:0000313" key="6">
    <source>
        <dbReference type="EMBL" id="CAB4213467.1"/>
    </source>
</evidence>
<evidence type="ECO:0000313" key="2">
    <source>
        <dbReference type="EMBL" id="CAB4165313.1"/>
    </source>
</evidence>
<evidence type="ECO:0000256" key="1">
    <source>
        <dbReference type="SAM" id="Phobius"/>
    </source>
</evidence>
<proteinExistence type="predicted"/>
<evidence type="ECO:0000313" key="3">
    <source>
        <dbReference type="EMBL" id="CAB4171429.1"/>
    </source>
</evidence>
<sequence length="95" mass="10848">MKNYGWFYILVVVFITGIIILLQEQKINDLKATQCTVEQSDNYYKGCIELATETATKRLIKQLGYYPTDKAGKVALKELINSLTVVNNVSNKWVK</sequence>
<protein>
    <submittedName>
        <fullName evidence="4">Uncharacterized protein</fullName>
    </submittedName>
</protein>
<keyword evidence="1" id="KW-0812">Transmembrane</keyword>
<dbReference type="EMBL" id="LR796950">
    <property type="protein sequence ID" value="CAB4177383.1"/>
    <property type="molecule type" value="Genomic_DNA"/>
</dbReference>
<evidence type="ECO:0000313" key="4">
    <source>
        <dbReference type="EMBL" id="CAB4177383.1"/>
    </source>
</evidence>
<dbReference type="EMBL" id="LR796866">
    <property type="protein sequence ID" value="CAB4171429.1"/>
    <property type="molecule type" value="Genomic_DNA"/>
</dbReference>
<name>A0A6J5PZK1_9CAUD</name>
<dbReference type="EMBL" id="LR797284">
    <property type="protein sequence ID" value="CAB4199392.1"/>
    <property type="molecule type" value="Genomic_DNA"/>
</dbReference>
<evidence type="ECO:0000313" key="5">
    <source>
        <dbReference type="EMBL" id="CAB4199392.1"/>
    </source>
</evidence>
<dbReference type="EMBL" id="LR797398">
    <property type="protein sequence ID" value="CAB4213467.1"/>
    <property type="molecule type" value="Genomic_DNA"/>
</dbReference>
<organism evidence="4">
    <name type="scientific">uncultured Caudovirales phage</name>
    <dbReference type="NCBI Taxonomy" id="2100421"/>
    <lineage>
        <taxon>Viruses</taxon>
        <taxon>Duplodnaviria</taxon>
        <taxon>Heunggongvirae</taxon>
        <taxon>Uroviricota</taxon>
        <taxon>Caudoviricetes</taxon>
        <taxon>Peduoviridae</taxon>
        <taxon>Maltschvirus</taxon>
        <taxon>Maltschvirus maltsch</taxon>
    </lineage>
</organism>